<feature type="domain" description="VWFA" evidence="14">
    <location>
        <begin position="26"/>
        <end position="201"/>
    </location>
</feature>
<feature type="domain" description="SRCR" evidence="15">
    <location>
        <begin position="398"/>
        <end position="492"/>
    </location>
</feature>
<evidence type="ECO:0000259" key="15">
    <source>
        <dbReference type="PROSITE" id="PS50287"/>
    </source>
</evidence>
<comment type="caution">
    <text evidence="17">The sequence shown here is derived from an EMBL/GenBank/DDBJ whole genome shotgun (WGS) entry which is preliminary data.</text>
</comment>
<dbReference type="PANTHER" id="PTHR24020:SF87">
    <property type="entry name" value="COLLAGEN ALPHA-1(VI) CHAIN-LIKE"/>
    <property type="match status" value="1"/>
</dbReference>
<accession>A0AAW0PHW0</accession>
<dbReference type="GO" id="GO:0016020">
    <property type="term" value="C:membrane"/>
    <property type="evidence" value="ECO:0007669"/>
    <property type="project" value="UniProtKB-SubCell"/>
</dbReference>
<dbReference type="PROSITE" id="PS50234">
    <property type="entry name" value="VWFA"/>
    <property type="match status" value="1"/>
</dbReference>
<dbReference type="SUPFAM" id="SSF49265">
    <property type="entry name" value="Fibronectin type III"/>
    <property type="match status" value="1"/>
</dbReference>
<dbReference type="SMART" id="SM00060">
    <property type="entry name" value="FN3"/>
    <property type="match status" value="1"/>
</dbReference>
<evidence type="ECO:0000313" key="17">
    <source>
        <dbReference type="EMBL" id="KAK7916763.1"/>
    </source>
</evidence>
<dbReference type="SUPFAM" id="SSF53300">
    <property type="entry name" value="vWA-like"/>
    <property type="match status" value="1"/>
</dbReference>
<dbReference type="PROSITE" id="PS50287">
    <property type="entry name" value="SRCR_2"/>
    <property type="match status" value="2"/>
</dbReference>
<feature type="signal peptide" evidence="13">
    <location>
        <begin position="1"/>
        <end position="20"/>
    </location>
</feature>
<dbReference type="Pfam" id="PF00041">
    <property type="entry name" value="fn3"/>
    <property type="match status" value="1"/>
</dbReference>
<dbReference type="PROSITE" id="PS50853">
    <property type="entry name" value="FN3"/>
    <property type="match status" value="1"/>
</dbReference>
<comment type="caution">
    <text evidence="11">Lacks conserved residue(s) required for the propagation of feature annotation.</text>
</comment>
<dbReference type="InterPro" id="IPR036465">
    <property type="entry name" value="vWFA_dom_sf"/>
</dbReference>
<dbReference type="CDD" id="cd00063">
    <property type="entry name" value="FN3"/>
    <property type="match status" value="1"/>
</dbReference>
<dbReference type="InterPro" id="IPR036116">
    <property type="entry name" value="FN3_sf"/>
</dbReference>
<keyword evidence="9 11" id="KW-1015">Disulfide bond</keyword>
<dbReference type="SUPFAM" id="SSF56487">
    <property type="entry name" value="SRCR-like"/>
    <property type="match status" value="2"/>
</dbReference>
<keyword evidence="18" id="KW-1185">Reference proteome</keyword>
<dbReference type="Pfam" id="PF00530">
    <property type="entry name" value="SRCR"/>
    <property type="match status" value="2"/>
</dbReference>
<evidence type="ECO:0000256" key="8">
    <source>
        <dbReference type="ARBA" id="ARBA00023136"/>
    </source>
</evidence>
<evidence type="ECO:0000256" key="1">
    <source>
        <dbReference type="ARBA" id="ARBA00004167"/>
    </source>
</evidence>
<evidence type="ECO:0000256" key="2">
    <source>
        <dbReference type="ARBA" id="ARBA00004498"/>
    </source>
</evidence>
<feature type="compositionally biased region" description="Low complexity" evidence="12">
    <location>
        <begin position="671"/>
        <end position="686"/>
    </location>
</feature>
<evidence type="ECO:0000259" key="16">
    <source>
        <dbReference type="PROSITE" id="PS50853"/>
    </source>
</evidence>
<reference evidence="18" key="1">
    <citation type="submission" date="2024-04" db="EMBL/GenBank/DDBJ databases">
        <title>Salinicola lusitanus LLJ914,a marine bacterium isolated from the Okinawa Trough.</title>
        <authorList>
            <person name="Li J."/>
        </authorList>
    </citation>
    <scope>NUCLEOTIDE SEQUENCE [LARGE SCALE GENOMIC DNA]</scope>
</reference>
<feature type="region of interest" description="Disordered" evidence="12">
    <location>
        <begin position="630"/>
        <end position="705"/>
    </location>
</feature>
<feature type="compositionally biased region" description="Low complexity" evidence="12">
    <location>
        <begin position="630"/>
        <end position="650"/>
    </location>
</feature>
<keyword evidence="6" id="KW-0677">Repeat</keyword>
<name>A0AAW0PHW0_9GOBI</name>
<feature type="compositionally biased region" description="Polar residues" evidence="12">
    <location>
        <begin position="651"/>
        <end position="670"/>
    </location>
</feature>
<dbReference type="Proteomes" id="UP001460270">
    <property type="component" value="Unassembled WGS sequence"/>
</dbReference>
<dbReference type="Gene3D" id="3.40.50.410">
    <property type="entry name" value="von Willebrand factor, type A domain"/>
    <property type="match status" value="1"/>
</dbReference>
<evidence type="ECO:0000313" key="18">
    <source>
        <dbReference type="Proteomes" id="UP001460270"/>
    </source>
</evidence>
<evidence type="ECO:0000256" key="9">
    <source>
        <dbReference type="ARBA" id="ARBA00023157"/>
    </source>
</evidence>
<evidence type="ECO:0000256" key="5">
    <source>
        <dbReference type="ARBA" id="ARBA00022729"/>
    </source>
</evidence>
<keyword evidence="4" id="KW-0812">Transmembrane</keyword>
<feature type="disulfide bond" evidence="11">
    <location>
        <begin position="367"/>
        <end position="377"/>
    </location>
</feature>
<evidence type="ECO:0000256" key="11">
    <source>
        <dbReference type="PROSITE-ProRule" id="PRU00196"/>
    </source>
</evidence>
<dbReference type="InterPro" id="IPR002035">
    <property type="entry name" value="VWF_A"/>
</dbReference>
<dbReference type="PANTHER" id="PTHR24020">
    <property type="entry name" value="COLLAGEN ALPHA"/>
    <property type="match status" value="1"/>
</dbReference>
<dbReference type="Pfam" id="PF00092">
    <property type="entry name" value="VWA"/>
    <property type="match status" value="1"/>
</dbReference>
<feature type="disulfide bond" evidence="11">
    <location>
        <begin position="463"/>
        <end position="473"/>
    </location>
</feature>
<dbReference type="SMART" id="SM00202">
    <property type="entry name" value="SR"/>
    <property type="match status" value="2"/>
</dbReference>
<sequence length="705" mass="78503">MDSGGVLFVLFLCSSECSLTEDHRADVLLLLDGFTNITSEDFSKVTEFLDSLVQILGVFGLDSVQFALVKCDERPEIEFDLNTYHDVSSVVGAVKKLTQSPASAGDLTSEGVEFVRKTIFDKDRGARDNAPDALILISDRNSSGVNRDTVIHLWSLAVKVLIVGVKEADYSELKDVRNGLDRSEVFTVQNFTSFPDILNELTQSFCRWIKHKLDLVPPAPVKFSDVQSRRARVSWTFYGSVEVFYVFIKSDMRWLKVWGDKRTTELLHLKPNTDYEVHISAYKSALGPPAISYLTTQQDSVRLSGDPGRCSGSLEVLVDQMWSSVCAEDFGQTEAEVVCRELDCGGVSELQRALFTEGSAVGRSFHCNGAETALKDCESSETRCSAAANITCSDDVTLRLSGDHCEGFLMLRHEDQWRDVKPVDREVDLDFGSVMCQQLGCGLALRVSYKEGLEPFWWLDPECVKQRAGLRHCLVHDENNTQDMDSIRLMCSDHFPNLTITVSSEDESQSLGHMSLVRSGANFTVSCSLDGPFRGVHFLLFSPTGNYTLPAVNHSAHFKFAAFGPAHSGNYTCGYKDFWLKRNMKYVSLHISLGVPDSDLILRAVIHHVLILLITTTALCFYCQPQPPTTINHQPPTTTTTTTINHPQPQSTTHNHQPPTTTINHPQPQSTTHNHNKPPTTTINHPQPSTTHNHPQPQSTTHNHN</sequence>
<keyword evidence="10" id="KW-0325">Glycoprotein</keyword>
<dbReference type="FunFam" id="3.10.250.10:FF:000016">
    <property type="entry name" value="Scavenger receptor cysteine-rich protein type 12"/>
    <property type="match status" value="1"/>
</dbReference>
<feature type="compositionally biased region" description="Polar residues" evidence="12">
    <location>
        <begin position="687"/>
        <end position="705"/>
    </location>
</feature>
<dbReference type="SMART" id="SM00327">
    <property type="entry name" value="VWA"/>
    <property type="match status" value="1"/>
</dbReference>
<dbReference type="Gene3D" id="3.10.250.10">
    <property type="entry name" value="SRCR-like domain"/>
    <property type="match status" value="2"/>
</dbReference>
<keyword evidence="3" id="KW-0272">Extracellular matrix</keyword>
<evidence type="ECO:0000256" key="4">
    <source>
        <dbReference type="ARBA" id="ARBA00022692"/>
    </source>
</evidence>
<evidence type="ECO:0000256" key="6">
    <source>
        <dbReference type="ARBA" id="ARBA00022737"/>
    </source>
</evidence>
<dbReference type="PRINTS" id="PR00258">
    <property type="entry name" value="SPERACTRCPTR"/>
</dbReference>
<evidence type="ECO:0000256" key="13">
    <source>
        <dbReference type="SAM" id="SignalP"/>
    </source>
</evidence>
<dbReference type="InterPro" id="IPR013783">
    <property type="entry name" value="Ig-like_fold"/>
</dbReference>
<dbReference type="InterPro" id="IPR036772">
    <property type="entry name" value="SRCR-like_dom_sf"/>
</dbReference>
<feature type="domain" description="SRCR" evidence="15">
    <location>
        <begin position="301"/>
        <end position="393"/>
    </location>
</feature>
<keyword evidence="7" id="KW-1133">Transmembrane helix</keyword>
<evidence type="ECO:0000256" key="7">
    <source>
        <dbReference type="ARBA" id="ARBA00022989"/>
    </source>
</evidence>
<dbReference type="AlphaFoldDB" id="A0AAW0PHW0"/>
<evidence type="ECO:0000256" key="10">
    <source>
        <dbReference type="ARBA" id="ARBA00023180"/>
    </source>
</evidence>
<comment type="subcellular location">
    <subcellularLocation>
        <location evidence="1">Membrane</location>
        <topology evidence="1">Single-pass membrane protein</topology>
    </subcellularLocation>
    <subcellularLocation>
        <location evidence="2">Secreted</location>
        <location evidence="2">Extracellular space</location>
        <location evidence="2">Extracellular matrix</location>
    </subcellularLocation>
</comment>
<evidence type="ECO:0000259" key="14">
    <source>
        <dbReference type="PROSITE" id="PS50234"/>
    </source>
</evidence>
<evidence type="ECO:0000256" key="3">
    <source>
        <dbReference type="ARBA" id="ARBA00022530"/>
    </source>
</evidence>
<protein>
    <submittedName>
        <fullName evidence="17">Uncharacterized protein</fullName>
    </submittedName>
</protein>
<dbReference type="InterPro" id="IPR003961">
    <property type="entry name" value="FN3_dom"/>
</dbReference>
<organism evidence="17 18">
    <name type="scientific">Mugilogobius chulae</name>
    <name type="common">yellowstripe goby</name>
    <dbReference type="NCBI Taxonomy" id="88201"/>
    <lineage>
        <taxon>Eukaryota</taxon>
        <taxon>Metazoa</taxon>
        <taxon>Chordata</taxon>
        <taxon>Craniata</taxon>
        <taxon>Vertebrata</taxon>
        <taxon>Euteleostomi</taxon>
        <taxon>Actinopterygii</taxon>
        <taxon>Neopterygii</taxon>
        <taxon>Teleostei</taxon>
        <taxon>Neoteleostei</taxon>
        <taxon>Acanthomorphata</taxon>
        <taxon>Gobiaria</taxon>
        <taxon>Gobiiformes</taxon>
        <taxon>Gobioidei</taxon>
        <taxon>Gobiidae</taxon>
        <taxon>Gobionellinae</taxon>
        <taxon>Mugilogobius</taxon>
    </lineage>
</organism>
<proteinExistence type="predicted"/>
<keyword evidence="8" id="KW-0472">Membrane</keyword>
<evidence type="ECO:0000256" key="12">
    <source>
        <dbReference type="SAM" id="MobiDB-lite"/>
    </source>
</evidence>
<dbReference type="InterPro" id="IPR050525">
    <property type="entry name" value="ECM_Assembly_Org"/>
</dbReference>
<feature type="domain" description="Fibronectin type-III" evidence="16">
    <location>
        <begin position="217"/>
        <end position="299"/>
    </location>
</feature>
<dbReference type="EMBL" id="JBBPFD010000008">
    <property type="protein sequence ID" value="KAK7916763.1"/>
    <property type="molecule type" value="Genomic_DNA"/>
</dbReference>
<keyword evidence="5 13" id="KW-0732">Signal</keyword>
<dbReference type="InterPro" id="IPR001190">
    <property type="entry name" value="SRCR"/>
</dbReference>
<gene>
    <name evidence="17" type="ORF">WMY93_012524</name>
</gene>
<feature type="chain" id="PRO_5043799545" evidence="13">
    <location>
        <begin position="21"/>
        <end position="705"/>
    </location>
</feature>
<dbReference type="Gene3D" id="2.60.40.10">
    <property type="entry name" value="Immunoglobulins"/>
    <property type="match status" value="1"/>
</dbReference>
<keyword evidence="3" id="KW-0964">Secreted</keyword>